<accession>A0A2N6CU28</accession>
<dbReference type="EMBL" id="PKUN01000023">
    <property type="protein sequence ID" value="PLX60666.1"/>
    <property type="molecule type" value="Genomic_DNA"/>
</dbReference>
<reference evidence="1 2" key="1">
    <citation type="submission" date="2017-11" db="EMBL/GenBank/DDBJ databases">
        <title>Genome-resolved metagenomics identifies genetic mobility, metabolic interactions, and unexpected diversity in perchlorate-reducing communities.</title>
        <authorList>
            <person name="Barnum T.P."/>
            <person name="Figueroa I.A."/>
            <person name="Carlstrom C.I."/>
            <person name="Lucas L.N."/>
            <person name="Engelbrektson A.L."/>
            <person name="Coates J.D."/>
        </authorList>
    </citation>
    <scope>NUCLEOTIDE SEQUENCE [LARGE SCALE GENOMIC DNA]</scope>
    <source>
        <strain evidence="1">BM301</strain>
    </source>
</reference>
<dbReference type="AlphaFoldDB" id="A0A2N6CU28"/>
<dbReference type="Pfam" id="PF11333">
    <property type="entry name" value="DUF3135"/>
    <property type="match status" value="1"/>
</dbReference>
<proteinExistence type="predicted"/>
<protein>
    <submittedName>
        <fullName evidence="1">DUF3135 domain-containing protein</fullName>
    </submittedName>
</protein>
<gene>
    <name evidence="1" type="ORF">C0630_14570</name>
</gene>
<name>A0A2N6CU28_9GAMM</name>
<dbReference type="Proteomes" id="UP000235015">
    <property type="component" value="Unassembled WGS sequence"/>
</dbReference>
<comment type="caution">
    <text evidence="1">The sequence shown here is derived from an EMBL/GenBank/DDBJ whole genome shotgun (WGS) entry which is preliminary data.</text>
</comment>
<dbReference type="STRING" id="1111735.GCA_000428045_02101"/>
<evidence type="ECO:0000313" key="1">
    <source>
        <dbReference type="EMBL" id="PLX60666.1"/>
    </source>
</evidence>
<dbReference type="InterPro" id="IPR021482">
    <property type="entry name" value="DUF3135"/>
</dbReference>
<sequence>MDSAGNGQRVDFDQWLKLANTDMSAFEALRRATINQVIEQAPEEQQDRLRRLQWRIDQERRRCKSPMGACIRISRMMWDQMMGEGGLVERLHELTNKGFSGAMSRGRSAKVIPLVPGRGPGR</sequence>
<evidence type="ECO:0000313" key="2">
    <source>
        <dbReference type="Proteomes" id="UP000235015"/>
    </source>
</evidence>
<organism evidence="1 2">
    <name type="scientific">Sedimenticola selenatireducens</name>
    <dbReference type="NCBI Taxonomy" id="191960"/>
    <lineage>
        <taxon>Bacteria</taxon>
        <taxon>Pseudomonadati</taxon>
        <taxon>Pseudomonadota</taxon>
        <taxon>Gammaproteobacteria</taxon>
        <taxon>Chromatiales</taxon>
        <taxon>Sedimenticolaceae</taxon>
        <taxon>Sedimenticola</taxon>
    </lineage>
</organism>
<dbReference type="RefSeq" id="WP_037374633.1">
    <property type="nucleotide sequence ID" value="NZ_CAXXYC010000004.1"/>
</dbReference>